<dbReference type="RefSeq" id="WP_273051495.1">
    <property type="nucleotide sequence ID" value="NZ_DAITTW010000005.1"/>
</dbReference>
<accession>A0A3D4SYC9</accession>
<feature type="transmembrane region" description="Helical" evidence="5">
    <location>
        <begin position="12"/>
        <end position="29"/>
    </location>
</feature>
<evidence type="ECO:0000313" key="8">
    <source>
        <dbReference type="Proteomes" id="UP000261739"/>
    </source>
</evidence>
<reference evidence="7 8" key="1">
    <citation type="journal article" date="2018" name="Nat. Biotechnol.">
        <title>A standardized bacterial taxonomy based on genome phylogeny substantially revises the tree of life.</title>
        <authorList>
            <person name="Parks D.H."/>
            <person name="Chuvochina M."/>
            <person name="Waite D.W."/>
            <person name="Rinke C."/>
            <person name="Skarshewski A."/>
            <person name="Chaumeil P.A."/>
            <person name="Hugenholtz P."/>
        </authorList>
    </citation>
    <scope>NUCLEOTIDE SEQUENCE [LARGE SCALE GENOMIC DNA]</scope>
    <source>
        <strain evidence="7">UBA11247</strain>
    </source>
</reference>
<feature type="transmembrane region" description="Helical" evidence="5">
    <location>
        <begin position="397"/>
        <end position="417"/>
    </location>
</feature>
<evidence type="ECO:0000256" key="1">
    <source>
        <dbReference type="ARBA" id="ARBA00004141"/>
    </source>
</evidence>
<evidence type="ECO:0000259" key="6">
    <source>
        <dbReference type="Pfam" id="PF13515"/>
    </source>
</evidence>
<proteinExistence type="predicted"/>
<keyword evidence="2 5" id="KW-0812">Transmembrane</keyword>
<feature type="transmembrane region" description="Helical" evidence="5">
    <location>
        <begin position="423"/>
        <end position="446"/>
    </location>
</feature>
<dbReference type="Proteomes" id="UP000261739">
    <property type="component" value="Unassembled WGS sequence"/>
</dbReference>
<dbReference type="EMBL" id="DQID01000154">
    <property type="protein sequence ID" value="HCT14279.1"/>
    <property type="molecule type" value="Genomic_DNA"/>
</dbReference>
<feature type="transmembrane region" description="Helical" evidence="5">
    <location>
        <begin position="59"/>
        <end position="79"/>
    </location>
</feature>
<evidence type="ECO:0000256" key="4">
    <source>
        <dbReference type="ARBA" id="ARBA00023136"/>
    </source>
</evidence>
<protein>
    <recommendedName>
        <fullName evidence="6">Integral membrane bound transporter domain-containing protein</fullName>
    </recommendedName>
</protein>
<comment type="subcellular location">
    <subcellularLocation>
        <location evidence="1">Membrane</location>
        <topology evidence="1">Multi-pass membrane protein</topology>
    </subcellularLocation>
</comment>
<comment type="caution">
    <text evidence="7">The sequence shown here is derived from an EMBL/GenBank/DDBJ whole genome shotgun (WGS) entry which is preliminary data.</text>
</comment>
<dbReference type="GO" id="GO:0016020">
    <property type="term" value="C:membrane"/>
    <property type="evidence" value="ECO:0007669"/>
    <property type="project" value="UniProtKB-SubCell"/>
</dbReference>
<sequence length="564" mass="60697">MNSPGPRWPGALRAALAVVLPATVVLALGHETEMLLIASGGFTVIYGEGLPFRTRWRVMGYAALCLAVGQMAGAFVGSVVWPQIDAGGSDWWMLLIALYTTAIAVVVAFVQNALRLPPPGGFFIVMASGGATMVAKQGMNPVEVGVWAAVGGISAMIIGMVPALWGRHRPETAAVDNLERLVASYTATPSPTVARTHQVESALTNAWFTLADAGIIRGGETVGTVQDELAHRTLAAQVKLAKYHRSRPGRSSDATDGVDGSGAEEVTDIPSYIDLNRLSIPLARPSIRYRIYRSLTLYSHATMTAVKVLVSCLLAGVVGIALGFDRPDWAVVSAMLVLQWGPDRKPGTIRGVHRLIGSVFGIALFSLFHVLGLHTWGLLAALAFCQFFAEVFVVKNYAFTVIVTTPLALMMGGSMHLPLGEVVFSRTAEVVIAVLFCIGGLWLFFLKDTEIKHSQRLVGRSIGAMGALLGRLLTSSTPRDALAERRDLQYELLSERRAAQSVAYNAPEYAAEHWPHHLEIQRAGYSLLDFCTAAGHREVTDEEIRQLAATVRTARTARPTGHPA</sequence>
<evidence type="ECO:0000256" key="2">
    <source>
        <dbReference type="ARBA" id="ARBA00022692"/>
    </source>
</evidence>
<dbReference type="AlphaFoldDB" id="A0A3D4SYC9"/>
<keyword evidence="3 5" id="KW-1133">Transmembrane helix</keyword>
<gene>
    <name evidence="7" type="ORF">DIW82_05655</name>
</gene>
<dbReference type="Pfam" id="PF13515">
    <property type="entry name" value="FUSC_2"/>
    <property type="match status" value="1"/>
</dbReference>
<keyword evidence="4 5" id="KW-0472">Membrane</keyword>
<feature type="transmembrane region" description="Helical" evidence="5">
    <location>
        <begin position="122"/>
        <end position="139"/>
    </location>
</feature>
<evidence type="ECO:0000256" key="5">
    <source>
        <dbReference type="SAM" id="Phobius"/>
    </source>
</evidence>
<feature type="transmembrane region" description="Helical" evidence="5">
    <location>
        <begin position="297"/>
        <end position="324"/>
    </location>
</feature>
<feature type="transmembrane region" description="Helical" evidence="5">
    <location>
        <begin position="355"/>
        <end position="385"/>
    </location>
</feature>
<evidence type="ECO:0000256" key="3">
    <source>
        <dbReference type="ARBA" id="ARBA00022989"/>
    </source>
</evidence>
<name>A0A3D4SYC9_9CORY</name>
<feature type="transmembrane region" description="Helical" evidence="5">
    <location>
        <begin position="145"/>
        <end position="165"/>
    </location>
</feature>
<feature type="domain" description="Integral membrane bound transporter" evidence="6">
    <location>
        <begin position="314"/>
        <end position="436"/>
    </location>
</feature>
<organism evidence="7 8">
    <name type="scientific">Corynebacterium nuruki</name>
    <dbReference type="NCBI Taxonomy" id="1032851"/>
    <lineage>
        <taxon>Bacteria</taxon>
        <taxon>Bacillati</taxon>
        <taxon>Actinomycetota</taxon>
        <taxon>Actinomycetes</taxon>
        <taxon>Mycobacteriales</taxon>
        <taxon>Corynebacteriaceae</taxon>
        <taxon>Corynebacterium</taxon>
    </lineage>
</organism>
<feature type="transmembrane region" description="Helical" evidence="5">
    <location>
        <begin position="91"/>
        <end position="110"/>
    </location>
</feature>
<dbReference type="InterPro" id="IPR049453">
    <property type="entry name" value="Memb_transporter_dom"/>
</dbReference>
<dbReference type="STRING" id="863239.GCA_000213935_01859"/>
<evidence type="ECO:0000313" key="7">
    <source>
        <dbReference type="EMBL" id="HCT14279.1"/>
    </source>
</evidence>